<organism evidence="1 2">
    <name type="scientific">Ornithinibacillus halotolerans</name>
    <dbReference type="NCBI Taxonomy" id="1274357"/>
    <lineage>
        <taxon>Bacteria</taxon>
        <taxon>Bacillati</taxon>
        <taxon>Bacillota</taxon>
        <taxon>Bacilli</taxon>
        <taxon>Bacillales</taxon>
        <taxon>Bacillaceae</taxon>
        <taxon>Ornithinibacillus</taxon>
    </lineage>
</organism>
<dbReference type="InterPro" id="IPR052913">
    <property type="entry name" value="Glycopeptide_resist_protein"/>
</dbReference>
<dbReference type="Proteomes" id="UP000613512">
    <property type="component" value="Unassembled WGS sequence"/>
</dbReference>
<reference evidence="1" key="1">
    <citation type="journal article" date="2014" name="Int. J. Syst. Evol. Microbiol.">
        <title>Complete genome sequence of Corynebacterium casei LMG S-19264T (=DSM 44701T), isolated from a smear-ripened cheese.</title>
        <authorList>
            <consortium name="US DOE Joint Genome Institute (JGI-PGF)"/>
            <person name="Walter F."/>
            <person name="Albersmeier A."/>
            <person name="Kalinowski J."/>
            <person name="Ruckert C."/>
        </authorList>
    </citation>
    <scope>NUCLEOTIDE SEQUENCE</scope>
    <source>
        <strain evidence="1">CGMCC 1.12408</strain>
    </source>
</reference>
<dbReference type="PANTHER" id="PTHR35788:SF1">
    <property type="entry name" value="EXPORTED PROTEIN"/>
    <property type="match status" value="1"/>
</dbReference>
<dbReference type="PANTHER" id="PTHR35788">
    <property type="entry name" value="EXPORTED PROTEIN-RELATED"/>
    <property type="match status" value="1"/>
</dbReference>
<evidence type="ECO:0000313" key="2">
    <source>
        <dbReference type="Proteomes" id="UP000613512"/>
    </source>
</evidence>
<dbReference type="InterPro" id="IPR007391">
    <property type="entry name" value="Vancomycin_resist_VanW"/>
</dbReference>
<evidence type="ECO:0000313" key="1">
    <source>
        <dbReference type="EMBL" id="GGA87463.1"/>
    </source>
</evidence>
<keyword evidence="2" id="KW-1185">Reference proteome</keyword>
<evidence type="ECO:0008006" key="3">
    <source>
        <dbReference type="Google" id="ProtNLM"/>
    </source>
</evidence>
<gene>
    <name evidence="1" type="primary">yoaR</name>
    <name evidence="1" type="ORF">GCM10008025_32840</name>
</gene>
<name>A0A916S725_9BACI</name>
<comment type="caution">
    <text evidence="1">The sequence shown here is derived from an EMBL/GenBank/DDBJ whole genome shotgun (WGS) entry which is preliminary data.</text>
</comment>
<dbReference type="AlphaFoldDB" id="A0A916S725"/>
<sequence>MKKFVLFILFLLIPLITVNANQLIISHNNVNETIIREDFALHTSTPLFINEDKLDLLMKRIEEQVYEPPINAKLDESWSIIPGKNGQALDKKRFKQFFYNYFYSDVSFQIKLPMKEEYPKVDSELLADIRMNEIGNYVTYYRQANKERSHNIKLAADAIDNHVVFPGETFSFNHVVGKRTIEKGYKRAPVIVKGELSEDIGGGICQVSSTLFNALLFNGIKIVERYSHSRDVPYVPPGKDATVSWWGPDFVFRNELSHPILIRAQAMEGKMIIRIFTSDSVQKKEELKS</sequence>
<reference evidence="1" key="2">
    <citation type="submission" date="2020-09" db="EMBL/GenBank/DDBJ databases">
        <authorList>
            <person name="Sun Q."/>
            <person name="Zhou Y."/>
        </authorList>
    </citation>
    <scope>NUCLEOTIDE SEQUENCE</scope>
    <source>
        <strain evidence="1">CGMCC 1.12408</strain>
    </source>
</reference>
<accession>A0A916S725</accession>
<dbReference type="Pfam" id="PF04294">
    <property type="entry name" value="VanW"/>
    <property type="match status" value="1"/>
</dbReference>
<dbReference type="EMBL" id="BMEY01000021">
    <property type="protein sequence ID" value="GGA87463.1"/>
    <property type="molecule type" value="Genomic_DNA"/>
</dbReference>
<protein>
    <recommendedName>
        <fullName evidence="3">Peptidoglycan binding domain-containing protein</fullName>
    </recommendedName>
</protein>
<dbReference type="RefSeq" id="WP_188385767.1">
    <property type="nucleotide sequence ID" value="NZ_BMEY01000021.1"/>
</dbReference>
<proteinExistence type="predicted"/>